<keyword evidence="5 9" id="KW-0812">Transmembrane</keyword>
<dbReference type="EC" id="2.3.1.269" evidence="9"/>
<comment type="subcellular location">
    <subcellularLocation>
        <location evidence="1 9">Cell membrane</location>
        <topology evidence="1 9">Multi-pass membrane protein</topology>
    </subcellularLocation>
</comment>
<dbReference type="AlphaFoldDB" id="A0A840I146"/>
<gene>
    <name evidence="9" type="primary">lnt</name>
    <name evidence="11" type="ORF">GGQ59_000503</name>
</gene>
<evidence type="ECO:0000259" key="10">
    <source>
        <dbReference type="PROSITE" id="PS50263"/>
    </source>
</evidence>
<evidence type="ECO:0000313" key="11">
    <source>
        <dbReference type="EMBL" id="MBB4658003.1"/>
    </source>
</evidence>
<keyword evidence="6 9" id="KW-1133">Transmembrane helix</keyword>
<feature type="transmembrane region" description="Helical" evidence="9">
    <location>
        <begin position="201"/>
        <end position="222"/>
    </location>
</feature>
<dbReference type="InterPro" id="IPR003010">
    <property type="entry name" value="C-N_Hydrolase"/>
</dbReference>
<keyword evidence="8 9" id="KW-0012">Acyltransferase</keyword>
<dbReference type="InterPro" id="IPR045378">
    <property type="entry name" value="LNT_N"/>
</dbReference>
<evidence type="ECO:0000256" key="6">
    <source>
        <dbReference type="ARBA" id="ARBA00022989"/>
    </source>
</evidence>
<evidence type="ECO:0000313" key="12">
    <source>
        <dbReference type="Proteomes" id="UP000563524"/>
    </source>
</evidence>
<keyword evidence="4 9" id="KW-0808">Transferase</keyword>
<dbReference type="GO" id="GO:0005886">
    <property type="term" value="C:plasma membrane"/>
    <property type="evidence" value="ECO:0007669"/>
    <property type="project" value="UniProtKB-SubCell"/>
</dbReference>
<feature type="transmembrane region" description="Helical" evidence="9">
    <location>
        <begin position="175"/>
        <end position="194"/>
    </location>
</feature>
<proteinExistence type="inferred from homology"/>
<dbReference type="PANTHER" id="PTHR38686:SF1">
    <property type="entry name" value="APOLIPOPROTEIN N-ACYLTRANSFERASE"/>
    <property type="match status" value="1"/>
</dbReference>
<evidence type="ECO:0000256" key="2">
    <source>
        <dbReference type="ARBA" id="ARBA00010065"/>
    </source>
</evidence>
<name>A0A840I146_9PROT</name>
<sequence>MAEGMRALSGWRRWLCALGLGLVAALAQAPFGILPALFAFAGLFLLVEGSVRHGRPLRSAFVATFLFGFGANLLGLYWIGFAFLVQADQFAWMIPVLVPGLMAFLALYAGLAGVLAVFAWRGPWGRSGIGRVLAFAGVWALCEFLRGHLFTGFPWNLVSQSATAWLPLAQNAAWAGPYGLSLVLVVLATLPALGLTRRWPWIALAGGLGALWLYGAVGLLAAGTPPTPEATLLVVQPNVPQRDKLDPDKQAINLRRTLEMTAAAAADVEGPAYVVWPENTFPFLSEQPEVEAGLARRLPDEAVLITGTIRAEETEAGFDFFNAVEVYGPTGDEGKRLAATYAKHHLVPFGEYLPLEGLFEATGLAAMSPVGGGGFTAGPGPAVVEAGPAPFAPLICYEDVFPRQLYPEGDRPHWLVVVTNDAWFGDGAGPKQHLAIARMRAIESGLPVVRAANTGISAVIDAQGRLLEALPLYEAGVIEAALPPAKPRTIYDRLGGAVLSILLALVAVAPWASGLARRG</sequence>
<keyword evidence="3 9" id="KW-1003">Cell membrane</keyword>
<feature type="transmembrane region" description="Helical" evidence="9">
    <location>
        <begin position="494"/>
        <end position="516"/>
    </location>
</feature>
<dbReference type="InterPro" id="IPR036526">
    <property type="entry name" value="C-N_Hydrolase_sf"/>
</dbReference>
<feature type="transmembrane region" description="Helical" evidence="9">
    <location>
        <begin position="59"/>
        <end position="84"/>
    </location>
</feature>
<dbReference type="SUPFAM" id="SSF56317">
    <property type="entry name" value="Carbon-nitrogen hydrolase"/>
    <property type="match status" value="1"/>
</dbReference>
<evidence type="ECO:0000256" key="9">
    <source>
        <dbReference type="HAMAP-Rule" id="MF_01148"/>
    </source>
</evidence>
<dbReference type="Proteomes" id="UP000563524">
    <property type="component" value="Unassembled WGS sequence"/>
</dbReference>
<reference evidence="11 12" key="1">
    <citation type="submission" date="2020-08" db="EMBL/GenBank/DDBJ databases">
        <title>Genomic Encyclopedia of Type Strains, Phase IV (KMG-IV): sequencing the most valuable type-strain genomes for metagenomic binning, comparative biology and taxonomic classification.</title>
        <authorList>
            <person name="Goeker M."/>
        </authorList>
    </citation>
    <scope>NUCLEOTIDE SEQUENCE [LARGE SCALE GENOMIC DNA]</scope>
    <source>
        <strain evidence="11 12">DSM 102850</strain>
    </source>
</reference>
<dbReference type="Pfam" id="PF20154">
    <property type="entry name" value="LNT_N"/>
    <property type="match status" value="1"/>
</dbReference>
<feature type="transmembrane region" description="Helical" evidence="9">
    <location>
        <begin position="132"/>
        <end position="155"/>
    </location>
</feature>
<dbReference type="HAMAP" id="MF_01148">
    <property type="entry name" value="Lnt"/>
    <property type="match status" value="1"/>
</dbReference>
<organism evidence="11 12">
    <name type="scientific">Parvularcula dongshanensis</name>
    <dbReference type="NCBI Taxonomy" id="1173995"/>
    <lineage>
        <taxon>Bacteria</taxon>
        <taxon>Pseudomonadati</taxon>
        <taxon>Pseudomonadota</taxon>
        <taxon>Alphaproteobacteria</taxon>
        <taxon>Parvularculales</taxon>
        <taxon>Parvularculaceae</taxon>
        <taxon>Parvularcula</taxon>
    </lineage>
</organism>
<feature type="transmembrane region" description="Helical" evidence="9">
    <location>
        <begin position="90"/>
        <end position="120"/>
    </location>
</feature>
<feature type="domain" description="CN hydrolase" evidence="10">
    <location>
        <begin position="235"/>
        <end position="484"/>
    </location>
</feature>
<accession>A0A840I146</accession>
<dbReference type="EMBL" id="JACHOB010000001">
    <property type="protein sequence ID" value="MBB4658003.1"/>
    <property type="molecule type" value="Genomic_DNA"/>
</dbReference>
<evidence type="ECO:0000256" key="5">
    <source>
        <dbReference type="ARBA" id="ARBA00022692"/>
    </source>
</evidence>
<evidence type="ECO:0000256" key="1">
    <source>
        <dbReference type="ARBA" id="ARBA00004651"/>
    </source>
</evidence>
<feature type="transmembrane region" description="Helical" evidence="9">
    <location>
        <begin position="20"/>
        <end position="47"/>
    </location>
</feature>
<dbReference type="InterPro" id="IPR004563">
    <property type="entry name" value="Apolipo_AcylTrfase"/>
</dbReference>
<evidence type="ECO:0000256" key="7">
    <source>
        <dbReference type="ARBA" id="ARBA00023136"/>
    </source>
</evidence>
<comment type="similarity">
    <text evidence="2 9">Belongs to the CN hydrolase family. Apolipoprotein N-acyltransferase subfamily.</text>
</comment>
<dbReference type="RefSeq" id="WP_183815509.1">
    <property type="nucleotide sequence ID" value="NZ_JACHOB010000001.1"/>
</dbReference>
<dbReference type="PANTHER" id="PTHR38686">
    <property type="entry name" value="APOLIPOPROTEIN N-ACYLTRANSFERASE"/>
    <property type="match status" value="1"/>
</dbReference>
<keyword evidence="12" id="KW-1185">Reference proteome</keyword>
<dbReference type="Gene3D" id="3.60.110.10">
    <property type="entry name" value="Carbon-nitrogen hydrolase"/>
    <property type="match status" value="1"/>
</dbReference>
<dbReference type="GO" id="GO:0042158">
    <property type="term" value="P:lipoprotein biosynthetic process"/>
    <property type="evidence" value="ECO:0007669"/>
    <property type="project" value="UniProtKB-UniRule"/>
</dbReference>
<protein>
    <recommendedName>
        <fullName evidence="9">Apolipoprotein N-acyltransferase</fullName>
        <shortName evidence="9">ALP N-acyltransferase</shortName>
        <ecNumber evidence="9">2.3.1.269</ecNumber>
    </recommendedName>
</protein>
<keyword evidence="11" id="KW-0449">Lipoprotein</keyword>
<dbReference type="Pfam" id="PF00795">
    <property type="entry name" value="CN_hydrolase"/>
    <property type="match status" value="1"/>
</dbReference>
<comment type="caution">
    <text evidence="11">The sequence shown here is derived from an EMBL/GenBank/DDBJ whole genome shotgun (WGS) entry which is preliminary data.</text>
</comment>
<evidence type="ECO:0000256" key="8">
    <source>
        <dbReference type="ARBA" id="ARBA00023315"/>
    </source>
</evidence>
<dbReference type="NCBIfam" id="TIGR00546">
    <property type="entry name" value="lnt"/>
    <property type="match status" value="1"/>
</dbReference>
<dbReference type="PROSITE" id="PS50263">
    <property type="entry name" value="CN_HYDROLASE"/>
    <property type="match status" value="1"/>
</dbReference>
<evidence type="ECO:0000256" key="4">
    <source>
        <dbReference type="ARBA" id="ARBA00022679"/>
    </source>
</evidence>
<comment type="function">
    <text evidence="9">Catalyzes the phospholipid dependent N-acylation of the N-terminal cysteine of apolipoprotein, the last step in lipoprotein maturation.</text>
</comment>
<comment type="pathway">
    <text evidence="9">Protein modification; lipoprotein biosynthesis (N-acyl transfer).</text>
</comment>
<keyword evidence="7 9" id="KW-0472">Membrane</keyword>
<evidence type="ECO:0000256" key="3">
    <source>
        <dbReference type="ARBA" id="ARBA00022475"/>
    </source>
</evidence>
<dbReference type="UniPathway" id="UPA00666"/>
<dbReference type="GO" id="GO:0016410">
    <property type="term" value="F:N-acyltransferase activity"/>
    <property type="evidence" value="ECO:0007669"/>
    <property type="project" value="UniProtKB-UniRule"/>
</dbReference>
<comment type="catalytic activity">
    <reaction evidence="9">
        <text>N-terminal S-1,2-diacyl-sn-glyceryl-L-cysteinyl-[lipoprotein] + a glycerophospholipid = N-acyl-S-1,2-diacyl-sn-glyceryl-L-cysteinyl-[lipoprotein] + a 2-acyl-sn-glycero-3-phospholipid + H(+)</text>
        <dbReference type="Rhea" id="RHEA:48228"/>
        <dbReference type="Rhea" id="RHEA-COMP:14681"/>
        <dbReference type="Rhea" id="RHEA-COMP:14684"/>
        <dbReference type="ChEBI" id="CHEBI:15378"/>
        <dbReference type="ChEBI" id="CHEBI:136912"/>
        <dbReference type="ChEBI" id="CHEBI:140656"/>
        <dbReference type="ChEBI" id="CHEBI:140657"/>
        <dbReference type="ChEBI" id="CHEBI:140660"/>
        <dbReference type="EC" id="2.3.1.269"/>
    </reaction>
</comment>
<dbReference type="CDD" id="cd07571">
    <property type="entry name" value="ALP_N-acyl_transferase"/>
    <property type="match status" value="1"/>
</dbReference>